<organism evidence="2 3">
    <name type="scientific">Alistipes ihumii AP11</name>
    <dbReference type="NCBI Taxonomy" id="1211813"/>
    <lineage>
        <taxon>Bacteria</taxon>
        <taxon>Pseudomonadati</taxon>
        <taxon>Bacteroidota</taxon>
        <taxon>Bacteroidia</taxon>
        <taxon>Bacteroidales</taxon>
        <taxon>Rikenellaceae</taxon>
        <taxon>Alistipes</taxon>
    </lineage>
</organism>
<dbReference type="Proteomes" id="UP001059295">
    <property type="component" value="Chromosome"/>
</dbReference>
<gene>
    <name evidence="2" type="ORF">NQ491_07290</name>
</gene>
<proteinExistence type="predicted"/>
<keyword evidence="1" id="KW-1133">Transmembrane helix</keyword>
<protein>
    <submittedName>
        <fullName evidence="2">Magnesium transporter</fullName>
    </submittedName>
</protein>
<feature type="transmembrane region" description="Helical" evidence="1">
    <location>
        <begin position="43"/>
        <end position="72"/>
    </location>
</feature>
<keyword evidence="1" id="KW-0472">Membrane</keyword>
<sequence>MDYRKINSHIILLAIVIVVGLLVAMVARLMVLGQGVDAGTANLTFVIVLGVCAVVYLIIMSVFSHTIIPWVIKKFPETKHPAVETEAVPSINNMPVMNVEQIKQDADRQFAERRKEKIELFLRYAHRTIGPYVTSDELARLDRCVECYGREEACPVDFVPIRPEKLKNADLFHFGWNMAHYFGQPKQDVVPWLKAVFTPLSDLEDSYIKGKLRDYQTEKYAIPNIEDIPKYMAEHNG</sequence>
<name>A0ABY5UX08_9BACT</name>
<evidence type="ECO:0000313" key="3">
    <source>
        <dbReference type="Proteomes" id="UP001059295"/>
    </source>
</evidence>
<feature type="transmembrane region" description="Helical" evidence="1">
    <location>
        <begin position="12"/>
        <end position="31"/>
    </location>
</feature>
<keyword evidence="1" id="KW-0812">Transmembrane</keyword>
<reference evidence="2" key="1">
    <citation type="journal article" date="2022" name="Cell">
        <title>Design, construction, and in vivo augmentation of a complex gut microbiome.</title>
        <authorList>
            <person name="Cheng A.G."/>
            <person name="Ho P.Y."/>
            <person name="Aranda-Diaz A."/>
            <person name="Jain S."/>
            <person name="Yu F.B."/>
            <person name="Meng X."/>
            <person name="Wang M."/>
            <person name="Iakiviak M."/>
            <person name="Nagashima K."/>
            <person name="Zhao A."/>
            <person name="Murugkar P."/>
            <person name="Patil A."/>
            <person name="Atabakhsh K."/>
            <person name="Weakley A."/>
            <person name="Yan J."/>
            <person name="Brumbaugh A.R."/>
            <person name="Higginbottom S."/>
            <person name="Dimas A."/>
            <person name="Shiver A.L."/>
            <person name="Deutschbauer A."/>
            <person name="Neff N."/>
            <person name="Sonnenburg J.L."/>
            <person name="Huang K.C."/>
            <person name="Fischbach M.A."/>
        </authorList>
    </citation>
    <scope>NUCLEOTIDE SEQUENCE</scope>
    <source>
        <strain evidence="2">AP11</strain>
    </source>
</reference>
<evidence type="ECO:0000313" key="2">
    <source>
        <dbReference type="EMBL" id="UWN56468.1"/>
    </source>
</evidence>
<keyword evidence="3" id="KW-1185">Reference proteome</keyword>
<accession>A0ABY5UX08</accession>
<dbReference type="GeneID" id="82891526"/>
<dbReference type="RefSeq" id="WP_019246278.1">
    <property type="nucleotide sequence ID" value="NZ_CAPH01000013.1"/>
</dbReference>
<dbReference type="EMBL" id="CP102294">
    <property type="protein sequence ID" value="UWN56468.1"/>
    <property type="molecule type" value="Genomic_DNA"/>
</dbReference>
<evidence type="ECO:0000256" key="1">
    <source>
        <dbReference type="SAM" id="Phobius"/>
    </source>
</evidence>